<protein>
    <submittedName>
        <fullName evidence="3">ABC transporter substrate-binding protein</fullName>
    </submittedName>
</protein>
<dbReference type="InterPro" id="IPR050490">
    <property type="entry name" value="Bact_solute-bd_prot1"/>
</dbReference>
<evidence type="ECO:0000313" key="4">
    <source>
        <dbReference type="Proteomes" id="UP000196475"/>
    </source>
</evidence>
<dbReference type="PROSITE" id="PS51257">
    <property type="entry name" value="PROKAR_LIPOPROTEIN"/>
    <property type="match status" value="1"/>
</dbReference>
<reference evidence="4" key="1">
    <citation type="submission" date="2016-06" db="EMBL/GenBank/DDBJ databases">
        <authorList>
            <person name="Nascimento L."/>
            <person name="Pereira R.V."/>
            <person name="Martins L.F."/>
            <person name="Quaggio R.B."/>
            <person name="Silva A.M."/>
            <person name="Setubal J.C."/>
        </authorList>
    </citation>
    <scope>NUCLEOTIDE SEQUENCE [LARGE SCALE GENOMIC DNA]</scope>
</reference>
<dbReference type="PANTHER" id="PTHR43649">
    <property type="entry name" value="ARABINOSE-BINDING PROTEIN-RELATED"/>
    <property type="match status" value="1"/>
</dbReference>
<proteinExistence type="predicted"/>
<sequence>MKKKLLSGFVCLVLVMSLLAACSGGGNEQSQPSSNSGQTTQSPTASQTTDQSAKEPVTIKFHTHGVEQQYNWSETIAAFEEKYPHIKVDLVVLSEKGDSQEALQKLDLEAASGAQLDVLMFSDPTSYAQRVDIGMVAPLDEFIAKEGFNIAEEYKVNTTLNGKVYALPGKFNPWYVLLNKDHLEAAGLEVPKDWTWDDFAEYAKKLTTADHYGTYFHGPQNGGWMEFLKLHLGNQLEGSTDLLKPDGSSNLDSPLFRKTLELRWKMEKEDKSAVPYADMLSQKLHYRTQFFNQDASMILIGSWMNSELGGTEQNPLSHRVAVAPYPKNEPSDPVGVTPVTTDFMAVAERSQHKEEAYTFIRWYTTEGLAKYGRNIPSWNGVSDADLEKIIDSILSNTLRPDLVDKESLIYVLANSKSNRIIPPVSYQAEVYKAVNEEFELFILGEQDLEETLSNMQSRVQKIIESNK</sequence>
<feature type="signal peptide" evidence="2">
    <location>
        <begin position="1"/>
        <end position="20"/>
    </location>
</feature>
<evidence type="ECO:0000313" key="3">
    <source>
        <dbReference type="EMBL" id="OUM87261.1"/>
    </source>
</evidence>
<keyword evidence="2" id="KW-0732">Signal</keyword>
<dbReference type="Gene3D" id="3.40.190.10">
    <property type="entry name" value="Periplasmic binding protein-like II"/>
    <property type="match status" value="1"/>
</dbReference>
<evidence type="ECO:0000256" key="2">
    <source>
        <dbReference type="SAM" id="SignalP"/>
    </source>
</evidence>
<dbReference type="EMBL" id="LZRT01000078">
    <property type="protein sequence ID" value="OUM87261.1"/>
    <property type="molecule type" value="Genomic_DNA"/>
</dbReference>
<dbReference type="Proteomes" id="UP000196475">
    <property type="component" value="Unassembled WGS sequence"/>
</dbReference>
<feature type="region of interest" description="Disordered" evidence="1">
    <location>
        <begin position="25"/>
        <end position="55"/>
    </location>
</feature>
<dbReference type="Pfam" id="PF01547">
    <property type="entry name" value="SBP_bac_1"/>
    <property type="match status" value="1"/>
</dbReference>
<dbReference type="SUPFAM" id="SSF53850">
    <property type="entry name" value="Periplasmic binding protein-like II"/>
    <property type="match status" value="1"/>
</dbReference>
<comment type="caution">
    <text evidence="3">The sequence shown here is derived from an EMBL/GenBank/DDBJ whole genome shotgun (WGS) entry which is preliminary data.</text>
</comment>
<dbReference type="PANTHER" id="PTHR43649:SF30">
    <property type="entry name" value="ABC TRANSPORTER SUBSTRATE-BINDING PROTEIN"/>
    <property type="match status" value="1"/>
</dbReference>
<accession>A0A1Y3PIR9</accession>
<evidence type="ECO:0000256" key="1">
    <source>
        <dbReference type="SAM" id="MobiDB-lite"/>
    </source>
</evidence>
<gene>
    <name evidence="3" type="ORF">BAA01_12195</name>
</gene>
<feature type="chain" id="PRO_5038683620" evidence="2">
    <location>
        <begin position="21"/>
        <end position="467"/>
    </location>
</feature>
<dbReference type="InterPro" id="IPR006059">
    <property type="entry name" value="SBP"/>
</dbReference>
<feature type="compositionally biased region" description="Low complexity" evidence="1">
    <location>
        <begin position="36"/>
        <end position="51"/>
    </location>
</feature>
<organism evidence="3 4">
    <name type="scientific">Bacillus thermozeamaize</name>
    <dbReference type="NCBI Taxonomy" id="230954"/>
    <lineage>
        <taxon>Bacteria</taxon>
        <taxon>Bacillati</taxon>
        <taxon>Bacillota</taxon>
        <taxon>Bacilli</taxon>
        <taxon>Bacillales</taxon>
        <taxon>Bacillaceae</taxon>
        <taxon>Bacillus</taxon>
    </lineage>
</organism>
<dbReference type="AlphaFoldDB" id="A0A1Y3PIR9"/>
<name>A0A1Y3PIR9_9BACI</name>